<dbReference type="Proteomes" id="UP001515500">
    <property type="component" value="Chromosome 11"/>
</dbReference>
<proteinExistence type="predicted"/>
<accession>A0AB40C3P6</accession>
<organism evidence="1 2">
    <name type="scientific">Dioscorea cayennensis subsp. rotundata</name>
    <name type="common">White Guinea yam</name>
    <name type="synonym">Dioscorea rotundata</name>
    <dbReference type="NCBI Taxonomy" id="55577"/>
    <lineage>
        <taxon>Eukaryota</taxon>
        <taxon>Viridiplantae</taxon>
        <taxon>Streptophyta</taxon>
        <taxon>Embryophyta</taxon>
        <taxon>Tracheophyta</taxon>
        <taxon>Spermatophyta</taxon>
        <taxon>Magnoliopsida</taxon>
        <taxon>Liliopsida</taxon>
        <taxon>Dioscoreales</taxon>
        <taxon>Dioscoreaceae</taxon>
        <taxon>Dioscorea</taxon>
    </lineage>
</organism>
<dbReference type="AlphaFoldDB" id="A0AB40C3P6"/>
<dbReference type="PANTHER" id="PTHR11439">
    <property type="entry name" value="GAG-POL-RELATED RETROTRANSPOSON"/>
    <property type="match status" value="1"/>
</dbReference>
<evidence type="ECO:0000313" key="1">
    <source>
        <dbReference type="Proteomes" id="UP001515500"/>
    </source>
</evidence>
<dbReference type="RefSeq" id="XP_039134406.1">
    <property type="nucleotide sequence ID" value="XM_039278472.1"/>
</dbReference>
<name>A0AB40C3P6_DIOCR</name>
<dbReference type="CDD" id="cd09272">
    <property type="entry name" value="RNase_HI_RT_Ty1"/>
    <property type="match status" value="1"/>
</dbReference>
<gene>
    <name evidence="2" type="primary">LOC120271801</name>
</gene>
<protein>
    <submittedName>
        <fullName evidence="2">Secreted RxLR effector protein 161-like</fullName>
    </submittedName>
</protein>
<keyword evidence="1" id="KW-1185">Reference proteome</keyword>
<reference evidence="2" key="1">
    <citation type="submission" date="2025-08" db="UniProtKB">
        <authorList>
            <consortium name="RefSeq"/>
        </authorList>
    </citation>
    <scope>IDENTIFICATION</scope>
</reference>
<sequence length="140" mass="15346">MHALLVASQFMQSPSGYHLGAVKRIPRYVNGTIGYGICYDMNDNFRLAGYSDSDWGGSQDDQKSTTGWVFAFGSGAIAWCSKKQPITALSSTEAEYISAREAVWLCRLLEDLSERQDFATIILCANRSAISISKNPALHG</sequence>
<evidence type="ECO:0000313" key="2">
    <source>
        <dbReference type="RefSeq" id="XP_039134406.1"/>
    </source>
</evidence>
<dbReference type="GeneID" id="120271801"/>
<dbReference type="PANTHER" id="PTHR11439:SF463">
    <property type="entry name" value="REVERSE TRANSCRIPTASE TY1_COPIA-TYPE DOMAIN-CONTAINING PROTEIN"/>
    <property type="match status" value="1"/>
</dbReference>